<feature type="region of interest" description="Disordered" evidence="1">
    <location>
        <begin position="44"/>
        <end position="78"/>
    </location>
</feature>
<reference evidence="2 3" key="1">
    <citation type="submission" date="2023-01" db="EMBL/GenBank/DDBJ databases">
        <authorList>
            <person name="Whitehead M."/>
        </authorList>
    </citation>
    <scope>NUCLEOTIDE SEQUENCE [LARGE SCALE GENOMIC DNA]</scope>
</reference>
<name>A0AAV0X4D9_9HEMI</name>
<dbReference type="AlphaFoldDB" id="A0AAV0X4D9"/>
<sequence length="134" mass="15018">MYIPKLPSSLLISANESRFRIFFTDDKTTCFICKSTGHTPLTCKKSNLNNTEISSSPQQTNVYEHNSTPENQKSTKSISPNLLSVLKCSSPQTKRLQLGTSSPKHQLTNDRLLQQHLHQPLPAPCIQLHKSQTS</sequence>
<dbReference type="EMBL" id="CARXXK010000003">
    <property type="protein sequence ID" value="CAI6362576.1"/>
    <property type="molecule type" value="Genomic_DNA"/>
</dbReference>
<dbReference type="Proteomes" id="UP001160148">
    <property type="component" value="Unassembled WGS sequence"/>
</dbReference>
<keyword evidence="3" id="KW-1185">Reference proteome</keyword>
<accession>A0AAV0X4D9</accession>
<proteinExistence type="predicted"/>
<evidence type="ECO:0000313" key="3">
    <source>
        <dbReference type="Proteomes" id="UP001160148"/>
    </source>
</evidence>
<evidence type="ECO:0000313" key="2">
    <source>
        <dbReference type="EMBL" id="CAI6362576.1"/>
    </source>
</evidence>
<organism evidence="2 3">
    <name type="scientific">Macrosiphum euphorbiae</name>
    <name type="common">potato aphid</name>
    <dbReference type="NCBI Taxonomy" id="13131"/>
    <lineage>
        <taxon>Eukaryota</taxon>
        <taxon>Metazoa</taxon>
        <taxon>Ecdysozoa</taxon>
        <taxon>Arthropoda</taxon>
        <taxon>Hexapoda</taxon>
        <taxon>Insecta</taxon>
        <taxon>Pterygota</taxon>
        <taxon>Neoptera</taxon>
        <taxon>Paraneoptera</taxon>
        <taxon>Hemiptera</taxon>
        <taxon>Sternorrhyncha</taxon>
        <taxon>Aphidomorpha</taxon>
        <taxon>Aphidoidea</taxon>
        <taxon>Aphididae</taxon>
        <taxon>Macrosiphini</taxon>
        <taxon>Macrosiphum</taxon>
    </lineage>
</organism>
<comment type="caution">
    <text evidence="2">The sequence shown here is derived from an EMBL/GenBank/DDBJ whole genome shotgun (WGS) entry which is preliminary data.</text>
</comment>
<gene>
    <name evidence="2" type="ORF">MEUPH1_LOCUS17634</name>
</gene>
<protein>
    <submittedName>
        <fullName evidence="2">Uncharacterized protein</fullName>
    </submittedName>
</protein>
<evidence type="ECO:0000256" key="1">
    <source>
        <dbReference type="SAM" id="MobiDB-lite"/>
    </source>
</evidence>